<dbReference type="GO" id="GO:0003677">
    <property type="term" value="F:DNA binding"/>
    <property type="evidence" value="ECO:0007669"/>
    <property type="project" value="InterPro"/>
</dbReference>
<dbReference type="AlphaFoldDB" id="A0AAP0BCT1"/>
<comment type="subcellular location">
    <subcellularLocation>
        <location evidence="1">Nucleus</location>
    </subcellularLocation>
</comment>
<reference evidence="3 4" key="1">
    <citation type="journal article" date="2022" name="Nat. Plants">
        <title>Genomes of leafy and leafless Platanthera orchids illuminate the evolution of mycoheterotrophy.</title>
        <authorList>
            <person name="Li M.H."/>
            <person name="Liu K.W."/>
            <person name="Li Z."/>
            <person name="Lu H.C."/>
            <person name="Ye Q.L."/>
            <person name="Zhang D."/>
            <person name="Wang J.Y."/>
            <person name="Li Y.F."/>
            <person name="Zhong Z.M."/>
            <person name="Liu X."/>
            <person name="Yu X."/>
            <person name="Liu D.K."/>
            <person name="Tu X.D."/>
            <person name="Liu B."/>
            <person name="Hao Y."/>
            <person name="Liao X.Y."/>
            <person name="Jiang Y.T."/>
            <person name="Sun W.H."/>
            <person name="Chen J."/>
            <person name="Chen Y.Q."/>
            <person name="Ai Y."/>
            <person name="Zhai J.W."/>
            <person name="Wu S.S."/>
            <person name="Zhou Z."/>
            <person name="Hsiao Y.Y."/>
            <person name="Wu W.L."/>
            <person name="Chen Y.Y."/>
            <person name="Lin Y.F."/>
            <person name="Hsu J.L."/>
            <person name="Li C.Y."/>
            <person name="Wang Z.W."/>
            <person name="Zhao X."/>
            <person name="Zhong W.Y."/>
            <person name="Ma X.K."/>
            <person name="Ma L."/>
            <person name="Huang J."/>
            <person name="Chen G.Z."/>
            <person name="Huang M.Z."/>
            <person name="Huang L."/>
            <person name="Peng D.H."/>
            <person name="Luo Y.B."/>
            <person name="Zou S.Q."/>
            <person name="Chen S.P."/>
            <person name="Lan S."/>
            <person name="Tsai W.C."/>
            <person name="Van de Peer Y."/>
            <person name="Liu Z.J."/>
        </authorList>
    </citation>
    <scope>NUCLEOTIDE SEQUENCE [LARGE SCALE GENOMIC DNA]</scope>
    <source>
        <strain evidence="3">Lor287</strain>
    </source>
</reference>
<sequence>MSRQYLQDWWTHVTELHGVGKYAADAYAIFCVGKPEDVVPYDHMLVKYWEYVVQWKRDNNM</sequence>
<keyword evidence="4" id="KW-1185">Reference proteome</keyword>
<proteinExistence type="predicted"/>
<keyword evidence="2" id="KW-0539">Nucleus</keyword>
<accession>A0AAP0BCT1</accession>
<gene>
    <name evidence="3" type="ORF">KSP39_PZI014148</name>
</gene>
<organism evidence="3 4">
    <name type="scientific">Platanthera zijinensis</name>
    <dbReference type="NCBI Taxonomy" id="2320716"/>
    <lineage>
        <taxon>Eukaryota</taxon>
        <taxon>Viridiplantae</taxon>
        <taxon>Streptophyta</taxon>
        <taxon>Embryophyta</taxon>
        <taxon>Tracheophyta</taxon>
        <taxon>Spermatophyta</taxon>
        <taxon>Magnoliopsida</taxon>
        <taxon>Liliopsida</taxon>
        <taxon>Asparagales</taxon>
        <taxon>Orchidaceae</taxon>
        <taxon>Orchidoideae</taxon>
        <taxon>Orchideae</taxon>
        <taxon>Orchidinae</taxon>
        <taxon>Platanthera</taxon>
    </lineage>
</organism>
<protein>
    <submittedName>
        <fullName evidence="3">Uncharacterized protein</fullName>
    </submittedName>
</protein>
<dbReference type="GO" id="GO:0005634">
    <property type="term" value="C:nucleus"/>
    <property type="evidence" value="ECO:0007669"/>
    <property type="project" value="UniProtKB-SubCell"/>
</dbReference>
<dbReference type="EMBL" id="JBBWWQ010000011">
    <property type="protein sequence ID" value="KAK8935788.1"/>
    <property type="molecule type" value="Genomic_DNA"/>
</dbReference>
<dbReference type="GO" id="GO:0003824">
    <property type="term" value="F:catalytic activity"/>
    <property type="evidence" value="ECO:0007669"/>
    <property type="project" value="InterPro"/>
</dbReference>
<evidence type="ECO:0000313" key="4">
    <source>
        <dbReference type="Proteomes" id="UP001418222"/>
    </source>
</evidence>
<dbReference type="SUPFAM" id="SSF48150">
    <property type="entry name" value="DNA-glycosylase"/>
    <property type="match status" value="1"/>
</dbReference>
<dbReference type="InterPro" id="IPR045138">
    <property type="entry name" value="MeCP2/MBD4"/>
</dbReference>
<dbReference type="PANTHER" id="PTHR15074:SF0">
    <property type="entry name" value="METHYL-CPG-BINDING DOMAIN PROTEIN 4-LIKE PROTEIN"/>
    <property type="match status" value="1"/>
</dbReference>
<evidence type="ECO:0000313" key="3">
    <source>
        <dbReference type="EMBL" id="KAK8935788.1"/>
    </source>
</evidence>
<dbReference type="GO" id="GO:0006281">
    <property type="term" value="P:DNA repair"/>
    <property type="evidence" value="ECO:0007669"/>
    <property type="project" value="InterPro"/>
</dbReference>
<evidence type="ECO:0000256" key="2">
    <source>
        <dbReference type="ARBA" id="ARBA00023242"/>
    </source>
</evidence>
<dbReference type="InterPro" id="IPR011257">
    <property type="entry name" value="DNA_glycosylase"/>
</dbReference>
<dbReference type="Proteomes" id="UP001418222">
    <property type="component" value="Unassembled WGS sequence"/>
</dbReference>
<evidence type="ECO:0000256" key="1">
    <source>
        <dbReference type="ARBA" id="ARBA00004123"/>
    </source>
</evidence>
<dbReference type="Gene3D" id="1.10.340.30">
    <property type="entry name" value="Hypothetical protein, domain 2"/>
    <property type="match status" value="1"/>
</dbReference>
<dbReference type="PANTHER" id="PTHR15074">
    <property type="entry name" value="METHYL-CPG-BINDING PROTEIN"/>
    <property type="match status" value="1"/>
</dbReference>
<name>A0AAP0BCT1_9ASPA</name>
<comment type="caution">
    <text evidence="3">The sequence shown here is derived from an EMBL/GenBank/DDBJ whole genome shotgun (WGS) entry which is preliminary data.</text>
</comment>